<sequence length="731" mass="80968">MTNEIAQTPNLYALLIGIDSYMPNVLPGGSAYKSLGGCVRDINHVEAFLIDERKVPKEQILKLTASISDPNEPTKPLESPEKLPTRQNMIDSFRKLKGMAPEGSQVYIHYSGHGGRAKTVFKDKNGEYIKGEDGIDEGLVPTDIGTSEGQYLRDLDLAQLLKELVDKKLTVTVVLDCCHSGGATRGDVEIRGGETVDDKPLQPGQELVAPLETLEATWRSLTEQTTRGLKASGLRAARDYVLLAACRQNEYAYEYAFNRETKERNGALTYWLLDTLRQQNPGQTYKDLFERINAKIHSQFPQQTPISMGEVNRIIFGDDFAETVYAVPVLKVEKDAETGEIQAKLGVGQVNGLAKGAEFAIYPRSITDLKNQDNRTAIATIIQRGATESLCQLKQIEGKELKVEDGDQAVLVTPSINLVRKVSLFKQEKATEEDLAEFAKTNELPPNKLLSEIFKQQDNALEAIKKVLPENGKGWVELAEEKLTKDDFEGVAYQVAVNNQEEYEICDRGGHPYKNIAPVKISSPDAAVTVVKRLVHLAKYHVTAELDNRDKASPLADKLVLEWLGTSDVYGEGDEIPPRSQLKKFLDPDNSTVKVGEYIFLSIHNTSLQDLNVTVLDIASDWSIEQIHPGKGQNFVTIEAGQQEIVPIPATSVGEDNVKVFATVDQANFRWLELPSLDKELGFIGLKAASNPLEFLLEAIDKEQPPTRKLSVAASPSREWTTKQISLTVIK</sequence>
<dbReference type="Pfam" id="PF00656">
    <property type="entry name" value="Peptidase_C14"/>
    <property type="match status" value="1"/>
</dbReference>
<protein>
    <recommendedName>
        <fullName evidence="1">Peptidase C14 caspase domain-containing protein</fullName>
    </recommendedName>
</protein>
<comment type="caution">
    <text evidence="2">The sequence shown here is derived from an EMBL/GenBank/DDBJ whole genome shotgun (WGS) entry which is preliminary data.</text>
</comment>
<evidence type="ECO:0000259" key="1">
    <source>
        <dbReference type="Pfam" id="PF00656"/>
    </source>
</evidence>
<proteinExistence type="predicted"/>
<dbReference type="PANTHER" id="PTHR48104">
    <property type="entry name" value="METACASPASE-4"/>
    <property type="match status" value="1"/>
</dbReference>
<dbReference type="EMBL" id="SRRZ01000100">
    <property type="protein sequence ID" value="NQE36841.1"/>
    <property type="molecule type" value="Genomic_DNA"/>
</dbReference>
<keyword evidence="3" id="KW-1185">Reference proteome</keyword>
<organism evidence="2 3">
    <name type="scientific">Microcoleus asticus IPMA8</name>
    <dbReference type="NCBI Taxonomy" id="2563858"/>
    <lineage>
        <taxon>Bacteria</taxon>
        <taxon>Bacillati</taxon>
        <taxon>Cyanobacteriota</taxon>
        <taxon>Cyanophyceae</taxon>
        <taxon>Oscillatoriophycideae</taxon>
        <taxon>Oscillatoriales</taxon>
        <taxon>Microcoleaceae</taxon>
        <taxon>Microcoleus</taxon>
        <taxon>Microcoleus asticus</taxon>
    </lineage>
</organism>
<reference evidence="2 3" key="1">
    <citation type="journal article" date="2020" name="Sci. Rep.">
        <title>A novel cyanobacterial geosmin producer, revising GeoA distribution and dispersion patterns in Bacteria.</title>
        <authorList>
            <person name="Churro C."/>
            <person name="Semedo-Aguiar A.P."/>
            <person name="Silva A.D."/>
            <person name="Pereira-Leal J.B."/>
            <person name="Leite R.B."/>
        </authorList>
    </citation>
    <scope>NUCLEOTIDE SEQUENCE [LARGE SCALE GENOMIC DNA]</scope>
    <source>
        <strain evidence="2 3">IPMA8</strain>
    </source>
</reference>
<dbReference type="InterPro" id="IPR011600">
    <property type="entry name" value="Pept_C14_caspase"/>
</dbReference>
<dbReference type="Gene3D" id="3.40.50.1460">
    <property type="match status" value="1"/>
</dbReference>
<dbReference type="InterPro" id="IPR050452">
    <property type="entry name" value="Metacaspase"/>
</dbReference>
<evidence type="ECO:0000313" key="3">
    <source>
        <dbReference type="Proteomes" id="UP000702425"/>
    </source>
</evidence>
<gene>
    <name evidence="2" type="ORF">E5S67_04607</name>
</gene>
<name>A0ABX2D2W4_9CYAN</name>
<dbReference type="Proteomes" id="UP000702425">
    <property type="component" value="Unassembled WGS sequence"/>
</dbReference>
<accession>A0ABX2D2W4</accession>
<evidence type="ECO:0000313" key="2">
    <source>
        <dbReference type="EMBL" id="NQE36841.1"/>
    </source>
</evidence>
<dbReference type="RefSeq" id="WP_172190702.1">
    <property type="nucleotide sequence ID" value="NZ_CAWPPK010000003.1"/>
</dbReference>
<feature type="domain" description="Peptidase C14 caspase" evidence="1">
    <location>
        <begin position="12"/>
        <end position="303"/>
    </location>
</feature>
<dbReference type="PANTHER" id="PTHR48104:SF30">
    <property type="entry name" value="METACASPASE-1"/>
    <property type="match status" value="1"/>
</dbReference>